<proteinExistence type="predicted"/>
<evidence type="ECO:0000313" key="1">
    <source>
        <dbReference type="EMBL" id="KAB8287087.1"/>
    </source>
</evidence>
<dbReference type="AlphaFoldDB" id="A0A6L4WYK0"/>
<sequence length="286" mass="32433">MVRCQENVVPIPSLNRSWLDEALDDIDQWMEIVSSDAQGRRIDWDVVRMFDLVGGIGAGEESDLRPGANSDLHLLLARDYAIRNMVESILAQCHTAFMTDFDRIVSSYRLPRALAYANRRLNDEIQLLVDRGTAEGYWTVSHERRGRDTVIVLHPTSYCPFSVDDIQDDTAVMQKARAAYRAQRNATHCINDTCRATASPHDTGSLAVPLISDGDHRFDHVTDPRRYEQSDWRDEYLPGRDVDKVMGIDIETTGIDPARAYIIDVGFEYMNMHSPPPNGRAERLPV</sequence>
<reference evidence="1 2" key="1">
    <citation type="submission" date="2019-10" db="EMBL/GenBank/DDBJ databases">
        <title>Characterization of the phylogenetic diversity of two novel species belonging to the genus Bifidobacterium: Bifidobacterium cebidarum sp. nov. and Bifidobacterium leontopitheci sp. nov.</title>
        <authorList>
            <person name="Lugli G.A."/>
            <person name="Duranti S."/>
            <person name="Milani C."/>
            <person name="Turroni F."/>
            <person name="Ventura M."/>
        </authorList>
    </citation>
    <scope>NUCLEOTIDE SEQUENCE [LARGE SCALE GENOMIC DNA]</scope>
    <source>
        <strain evidence="1 2">DSM 100688</strain>
    </source>
</reference>
<keyword evidence="2" id="KW-1185">Reference proteome</keyword>
<protein>
    <submittedName>
        <fullName evidence="1">DNA polymerase III subunit epsilon</fullName>
    </submittedName>
</protein>
<organism evidence="1 2">
    <name type="scientific">Bifidobacterium ramosum</name>
    <dbReference type="NCBI Taxonomy" id="1798158"/>
    <lineage>
        <taxon>Bacteria</taxon>
        <taxon>Bacillati</taxon>
        <taxon>Actinomycetota</taxon>
        <taxon>Actinomycetes</taxon>
        <taxon>Bifidobacteriales</taxon>
        <taxon>Bifidobacteriaceae</taxon>
        <taxon>Bifidobacterium</taxon>
    </lineage>
</organism>
<accession>A0A6L4WYK0</accession>
<comment type="caution">
    <text evidence="1">The sequence shown here is derived from an EMBL/GenBank/DDBJ whole genome shotgun (WGS) entry which is preliminary data.</text>
</comment>
<name>A0A6L4WYK0_9BIFI</name>
<evidence type="ECO:0000313" key="2">
    <source>
        <dbReference type="Proteomes" id="UP000482084"/>
    </source>
</evidence>
<dbReference type="EMBL" id="WBSM01000011">
    <property type="protein sequence ID" value="KAB8287087.1"/>
    <property type="molecule type" value="Genomic_DNA"/>
</dbReference>
<gene>
    <name evidence="1" type="ORF">DSM100688_1862</name>
</gene>
<dbReference type="Proteomes" id="UP000482084">
    <property type="component" value="Unassembled WGS sequence"/>
</dbReference>